<keyword evidence="2" id="KW-1185">Reference proteome</keyword>
<dbReference type="AlphaFoldDB" id="A0A263BW98"/>
<proteinExistence type="predicted"/>
<evidence type="ECO:0000313" key="1">
    <source>
        <dbReference type="EMBL" id="OZM57466.1"/>
    </source>
</evidence>
<protein>
    <recommendedName>
        <fullName evidence="3">DUF2533 domain-containing protein</fullName>
    </recommendedName>
</protein>
<organism evidence="1 2">
    <name type="scientific">Lottiidibacillus patelloidae</name>
    <dbReference type="NCBI Taxonomy" id="2670334"/>
    <lineage>
        <taxon>Bacteria</taxon>
        <taxon>Bacillati</taxon>
        <taxon>Bacillota</taxon>
        <taxon>Bacilli</taxon>
        <taxon>Bacillales</taxon>
        <taxon>Bacillaceae</taxon>
        <taxon>Lottiidibacillus</taxon>
    </lineage>
</organism>
<gene>
    <name evidence="1" type="ORF">CIB95_08410</name>
</gene>
<name>A0A263BW98_9BACI</name>
<dbReference type="InterPro" id="IPR019688">
    <property type="entry name" value="DUF2533"/>
</dbReference>
<reference evidence="1 2" key="2">
    <citation type="submission" date="2017-09" db="EMBL/GenBank/DDBJ databases">
        <title>Bacillus patelloidae sp. nov., isolated from the intestinal tract of a marine limpet.</title>
        <authorList>
            <person name="Liu R."/>
            <person name="Dong C."/>
            <person name="Shao Z."/>
        </authorList>
    </citation>
    <scope>NUCLEOTIDE SEQUENCE [LARGE SCALE GENOMIC DNA]</scope>
    <source>
        <strain evidence="1 2">SA5d-4</strain>
    </source>
</reference>
<dbReference type="RefSeq" id="WP_094924147.1">
    <property type="nucleotide sequence ID" value="NZ_NPIA01000003.1"/>
</dbReference>
<comment type="caution">
    <text evidence="1">The sequence shown here is derived from an EMBL/GenBank/DDBJ whole genome shotgun (WGS) entry which is preliminary data.</text>
</comment>
<evidence type="ECO:0008006" key="3">
    <source>
        <dbReference type="Google" id="ProtNLM"/>
    </source>
</evidence>
<dbReference type="Pfam" id="PF10752">
    <property type="entry name" value="DUF2533"/>
    <property type="match status" value="1"/>
</dbReference>
<dbReference type="EMBL" id="NPIA01000003">
    <property type="protein sequence ID" value="OZM57466.1"/>
    <property type="molecule type" value="Genomic_DNA"/>
</dbReference>
<sequence>MTVHKAISTHSKNQAKMVKTFQQMDELREEAINTMLTLAKNNEPFSLEEVNNISKKMNEYRKQVNFELPERKLVTKEMVFQFLSKEKH</sequence>
<accession>A0A263BW98</accession>
<dbReference type="Proteomes" id="UP000217083">
    <property type="component" value="Unassembled WGS sequence"/>
</dbReference>
<reference evidence="2" key="1">
    <citation type="submission" date="2017-08" db="EMBL/GenBank/DDBJ databases">
        <authorList>
            <person name="Huang Z."/>
        </authorList>
    </citation>
    <scope>NUCLEOTIDE SEQUENCE [LARGE SCALE GENOMIC DNA]</scope>
    <source>
        <strain evidence="2">SA5d-4</strain>
    </source>
</reference>
<evidence type="ECO:0000313" key="2">
    <source>
        <dbReference type="Proteomes" id="UP000217083"/>
    </source>
</evidence>